<dbReference type="EMBL" id="BMKC01000002">
    <property type="protein sequence ID" value="GGA79256.1"/>
    <property type="molecule type" value="Genomic_DNA"/>
</dbReference>
<reference evidence="2" key="1">
    <citation type="journal article" date="2019" name="Int. J. Syst. Evol. Microbiol.">
        <title>The Global Catalogue of Microorganisms (GCM) 10K type strain sequencing project: providing services to taxonomists for standard genome sequencing and annotation.</title>
        <authorList>
            <consortium name="The Broad Institute Genomics Platform"/>
            <consortium name="The Broad Institute Genome Sequencing Center for Infectious Disease"/>
            <person name="Wu L."/>
            <person name="Ma J."/>
        </authorList>
    </citation>
    <scope>NUCLEOTIDE SEQUENCE [LARGE SCALE GENOMIC DNA]</scope>
    <source>
        <strain evidence="2">CGMCC 1.15905</strain>
    </source>
</reference>
<name>A0ABQ1HJR8_9GAMM</name>
<protein>
    <submittedName>
        <fullName evidence="1">Attachment protein</fullName>
    </submittedName>
</protein>
<proteinExistence type="predicted"/>
<dbReference type="Proteomes" id="UP000623419">
    <property type="component" value="Unassembled WGS sequence"/>
</dbReference>
<evidence type="ECO:0000313" key="2">
    <source>
        <dbReference type="Proteomes" id="UP000623419"/>
    </source>
</evidence>
<accession>A0ABQ1HJR8</accession>
<organism evidence="1 2">
    <name type="scientific">Arenimonas soli</name>
    <dbReference type="NCBI Taxonomy" id="2269504"/>
    <lineage>
        <taxon>Bacteria</taxon>
        <taxon>Pseudomonadati</taxon>
        <taxon>Pseudomonadota</taxon>
        <taxon>Gammaproteobacteria</taxon>
        <taxon>Lysobacterales</taxon>
        <taxon>Lysobacteraceae</taxon>
        <taxon>Arenimonas</taxon>
    </lineage>
</organism>
<gene>
    <name evidence="1" type="primary">atsE</name>
    <name evidence="1" type="ORF">GCM10011521_16870</name>
</gene>
<dbReference type="Pfam" id="PF18856">
    <property type="entry name" value="baeRF_family12"/>
    <property type="match status" value="1"/>
</dbReference>
<sequence>MTKIPADSLIVVADGAGARVFRNEGNEHKIKLHQFDILELGEMIDGPAGSMPKDASDQQIVEATFAKQLAQVLNDGALNHRYERLVLIADPTTLGRMRPLLHQEVQQRVVAEVAKTLTNSPVEDIQKTLQALD</sequence>
<dbReference type="RefSeq" id="WP_188663184.1">
    <property type="nucleotide sequence ID" value="NZ_BMKC01000002.1"/>
</dbReference>
<evidence type="ECO:0000313" key="1">
    <source>
        <dbReference type="EMBL" id="GGA79256.1"/>
    </source>
</evidence>
<keyword evidence="2" id="KW-1185">Reference proteome</keyword>
<dbReference type="InterPro" id="IPR041374">
    <property type="entry name" value="BaeRF_family12"/>
</dbReference>
<comment type="caution">
    <text evidence="1">The sequence shown here is derived from an EMBL/GenBank/DDBJ whole genome shotgun (WGS) entry which is preliminary data.</text>
</comment>